<protein>
    <submittedName>
        <fullName evidence="2">Uncharacterized protein</fullName>
    </submittedName>
</protein>
<keyword evidence="3" id="KW-1185">Reference proteome</keyword>
<feature type="compositionally biased region" description="Basic and acidic residues" evidence="1">
    <location>
        <begin position="78"/>
        <end position="90"/>
    </location>
</feature>
<sequence length="105" mass="12529">MENRIEKSRLERRFWGESDENGRQHQEWKATQRLKEDCEEAGQRREIRETWRVHHVPGVTWLTESPWIGDSGGKPRTPGKESTTRRNTTKEEEDNNSKTVLIWIQ</sequence>
<organism evidence="2 3">
    <name type="scientific">Pleurodeles waltl</name>
    <name type="common">Iberian ribbed newt</name>
    <dbReference type="NCBI Taxonomy" id="8319"/>
    <lineage>
        <taxon>Eukaryota</taxon>
        <taxon>Metazoa</taxon>
        <taxon>Chordata</taxon>
        <taxon>Craniata</taxon>
        <taxon>Vertebrata</taxon>
        <taxon>Euteleostomi</taxon>
        <taxon>Amphibia</taxon>
        <taxon>Batrachia</taxon>
        <taxon>Caudata</taxon>
        <taxon>Salamandroidea</taxon>
        <taxon>Salamandridae</taxon>
        <taxon>Pleurodelinae</taxon>
        <taxon>Pleurodeles</taxon>
    </lineage>
</organism>
<evidence type="ECO:0000256" key="1">
    <source>
        <dbReference type="SAM" id="MobiDB-lite"/>
    </source>
</evidence>
<evidence type="ECO:0000313" key="3">
    <source>
        <dbReference type="Proteomes" id="UP001066276"/>
    </source>
</evidence>
<proteinExistence type="predicted"/>
<name>A0AAV7LRJ1_PLEWA</name>
<reference evidence="2" key="1">
    <citation type="journal article" date="2022" name="bioRxiv">
        <title>Sequencing and chromosome-scale assembly of the giantPleurodeles waltlgenome.</title>
        <authorList>
            <person name="Brown T."/>
            <person name="Elewa A."/>
            <person name="Iarovenko S."/>
            <person name="Subramanian E."/>
            <person name="Araus A.J."/>
            <person name="Petzold A."/>
            <person name="Susuki M."/>
            <person name="Suzuki K.-i.T."/>
            <person name="Hayashi T."/>
            <person name="Toyoda A."/>
            <person name="Oliveira C."/>
            <person name="Osipova E."/>
            <person name="Leigh N.D."/>
            <person name="Simon A."/>
            <person name="Yun M.H."/>
        </authorList>
    </citation>
    <scope>NUCLEOTIDE SEQUENCE</scope>
    <source>
        <strain evidence="2">20211129_DDA</strain>
        <tissue evidence="2">Liver</tissue>
    </source>
</reference>
<feature type="region of interest" description="Disordered" evidence="1">
    <location>
        <begin position="1"/>
        <end position="28"/>
    </location>
</feature>
<dbReference type="AlphaFoldDB" id="A0AAV7LRJ1"/>
<comment type="caution">
    <text evidence="2">The sequence shown here is derived from an EMBL/GenBank/DDBJ whole genome shotgun (WGS) entry which is preliminary data.</text>
</comment>
<dbReference type="Proteomes" id="UP001066276">
    <property type="component" value="Chromosome 11"/>
</dbReference>
<accession>A0AAV7LRJ1</accession>
<gene>
    <name evidence="2" type="ORF">NDU88_006127</name>
</gene>
<feature type="region of interest" description="Disordered" evidence="1">
    <location>
        <begin position="64"/>
        <end position="105"/>
    </location>
</feature>
<evidence type="ECO:0000313" key="2">
    <source>
        <dbReference type="EMBL" id="KAJ1093017.1"/>
    </source>
</evidence>
<dbReference type="EMBL" id="JANPWB010000015">
    <property type="protein sequence ID" value="KAJ1093017.1"/>
    <property type="molecule type" value="Genomic_DNA"/>
</dbReference>